<evidence type="ECO:0000256" key="10">
    <source>
        <dbReference type="HAMAP-Rule" id="MF_00185"/>
    </source>
</evidence>
<proteinExistence type="inferred from homology"/>
<feature type="site" description="Interaction with substrate tRNA" evidence="10">
    <location>
        <position position="101"/>
    </location>
</feature>
<dbReference type="PANTHER" id="PTHR11088">
    <property type="entry name" value="TRNA DIMETHYLALLYLTRANSFERASE"/>
    <property type="match status" value="1"/>
</dbReference>
<evidence type="ECO:0000256" key="1">
    <source>
        <dbReference type="ARBA" id="ARBA00001946"/>
    </source>
</evidence>
<dbReference type="AlphaFoldDB" id="A0A841QZH4"/>
<feature type="site" description="Interaction with substrate tRNA" evidence="10">
    <location>
        <position position="121"/>
    </location>
</feature>
<evidence type="ECO:0000256" key="6">
    <source>
        <dbReference type="ARBA" id="ARBA00022741"/>
    </source>
</evidence>
<comment type="function">
    <text evidence="2 10 12">Catalyzes the transfer of a dimethylallyl group onto the adenine at position 37 in tRNAs that read codons beginning with uridine, leading to the formation of N6-(dimethylallyl)adenosine (i(6)A).</text>
</comment>
<keyword evidence="7 10" id="KW-0067">ATP-binding</keyword>
<evidence type="ECO:0000256" key="2">
    <source>
        <dbReference type="ARBA" id="ARBA00003213"/>
    </source>
</evidence>
<evidence type="ECO:0000256" key="8">
    <source>
        <dbReference type="ARBA" id="ARBA00022842"/>
    </source>
</evidence>
<evidence type="ECO:0000313" key="14">
    <source>
        <dbReference type="EMBL" id="MBB6477085.1"/>
    </source>
</evidence>
<dbReference type="Gene3D" id="3.40.50.300">
    <property type="entry name" value="P-loop containing nucleotide triphosphate hydrolases"/>
    <property type="match status" value="1"/>
</dbReference>
<dbReference type="GeneID" id="93485391"/>
<keyword evidence="4 10" id="KW-0808">Transferase</keyword>
<dbReference type="HAMAP" id="MF_00185">
    <property type="entry name" value="IPP_trans"/>
    <property type="match status" value="1"/>
</dbReference>
<comment type="caution">
    <text evidence="10">Lacks conserved residue(s) required for the propagation of feature annotation.</text>
</comment>
<evidence type="ECO:0000256" key="9">
    <source>
        <dbReference type="ARBA" id="ARBA00049563"/>
    </source>
</evidence>
<keyword evidence="6 10" id="KW-0547">Nucleotide-binding</keyword>
<comment type="catalytic activity">
    <reaction evidence="9 10 11">
        <text>adenosine(37) in tRNA + dimethylallyl diphosphate = N(6)-dimethylallyladenosine(37) in tRNA + diphosphate</text>
        <dbReference type="Rhea" id="RHEA:26482"/>
        <dbReference type="Rhea" id="RHEA-COMP:10162"/>
        <dbReference type="Rhea" id="RHEA-COMP:10375"/>
        <dbReference type="ChEBI" id="CHEBI:33019"/>
        <dbReference type="ChEBI" id="CHEBI:57623"/>
        <dbReference type="ChEBI" id="CHEBI:74411"/>
        <dbReference type="ChEBI" id="CHEBI:74415"/>
        <dbReference type="EC" id="2.5.1.75"/>
    </reaction>
</comment>
<dbReference type="SUPFAM" id="SSF52540">
    <property type="entry name" value="P-loop containing nucleoside triphosphate hydrolases"/>
    <property type="match status" value="2"/>
</dbReference>
<dbReference type="RefSeq" id="WP_159822045.1">
    <property type="nucleotide sequence ID" value="NZ_CAURBC010000003.1"/>
</dbReference>
<dbReference type="InterPro" id="IPR018022">
    <property type="entry name" value="IPT"/>
</dbReference>
<keyword evidence="5 10" id="KW-0819">tRNA processing</keyword>
<protein>
    <recommendedName>
        <fullName evidence="10">tRNA dimethylallyltransferase</fullName>
        <ecNumber evidence="10">2.5.1.75</ecNumber>
    </recommendedName>
    <alternativeName>
        <fullName evidence="10">Dimethylallyl diphosphate:tRNA dimethylallyltransferase</fullName>
        <shortName evidence="10">DMAPP:tRNA dimethylallyltransferase</shortName>
        <shortName evidence="10">DMATase</shortName>
    </alternativeName>
    <alternativeName>
        <fullName evidence="10">Isopentenyl-diphosphate:tRNA isopentenyltransferase</fullName>
        <shortName evidence="10">IPP transferase</shortName>
        <shortName evidence="10">IPPT</shortName>
        <shortName evidence="10">IPTase</shortName>
    </alternativeName>
</protein>
<gene>
    <name evidence="10" type="primary">miaA</name>
    <name evidence="14" type="ORF">HNR45_000107</name>
</gene>
<dbReference type="Gene3D" id="1.10.20.140">
    <property type="match status" value="1"/>
</dbReference>
<comment type="subunit">
    <text evidence="10">Monomer.</text>
</comment>
<dbReference type="Pfam" id="PF01715">
    <property type="entry name" value="IPPT"/>
    <property type="match status" value="1"/>
</dbReference>
<evidence type="ECO:0000256" key="13">
    <source>
        <dbReference type="RuleBase" id="RU003785"/>
    </source>
</evidence>
<comment type="similarity">
    <text evidence="3 10 13">Belongs to the IPP transferase family.</text>
</comment>
<keyword evidence="8 10" id="KW-0460">Magnesium</keyword>
<comment type="cofactor">
    <cofactor evidence="1 10">
        <name>Mg(2+)</name>
        <dbReference type="ChEBI" id="CHEBI:18420"/>
    </cofactor>
</comment>
<feature type="binding site" evidence="10">
    <location>
        <begin position="10"/>
        <end position="17"/>
    </location>
    <ligand>
        <name>ATP</name>
        <dbReference type="ChEBI" id="CHEBI:30616"/>
    </ligand>
</feature>
<name>A0A841QZH4_9FIRM</name>
<dbReference type="EC" id="2.5.1.75" evidence="10"/>
<comment type="caution">
    <text evidence="14">The sequence shown here is derived from an EMBL/GenBank/DDBJ whole genome shotgun (WGS) entry which is preliminary data.</text>
</comment>
<dbReference type="EMBL" id="JACHHI010000001">
    <property type="protein sequence ID" value="MBB6477085.1"/>
    <property type="molecule type" value="Genomic_DNA"/>
</dbReference>
<keyword evidence="15" id="KW-1185">Reference proteome</keyword>
<dbReference type="GO" id="GO:0052381">
    <property type="term" value="F:tRNA dimethylallyltransferase activity"/>
    <property type="evidence" value="ECO:0007669"/>
    <property type="project" value="UniProtKB-UniRule"/>
</dbReference>
<dbReference type="Proteomes" id="UP000591941">
    <property type="component" value="Unassembled WGS sequence"/>
</dbReference>
<dbReference type="InterPro" id="IPR027417">
    <property type="entry name" value="P-loop_NTPase"/>
</dbReference>
<evidence type="ECO:0000256" key="4">
    <source>
        <dbReference type="ARBA" id="ARBA00022679"/>
    </source>
</evidence>
<reference evidence="14 15" key="1">
    <citation type="submission" date="2020-08" db="EMBL/GenBank/DDBJ databases">
        <title>Genomic Encyclopedia of Type Strains, Phase IV (KMG-IV): sequencing the most valuable type-strain genomes for metagenomic binning, comparative biology and taxonomic classification.</title>
        <authorList>
            <person name="Goeker M."/>
        </authorList>
    </citation>
    <scope>NUCLEOTIDE SEQUENCE [LARGE SCALE GENOMIC DNA]</scope>
    <source>
        <strain evidence="14 15">DSM 21255</strain>
    </source>
</reference>
<evidence type="ECO:0000256" key="5">
    <source>
        <dbReference type="ARBA" id="ARBA00022694"/>
    </source>
</evidence>
<feature type="region of interest" description="Interaction with substrate tRNA" evidence="10">
    <location>
        <begin position="160"/>
        <end position="164"/>
    </location>
</feature>
<dbReference type="GO" id="GO:0005524">
    <property type="term" value="F:ATP binding"/>
    <property type="evidence" value="ECO:0007669"/>
    <property type="project" value="UniProtKB-UniRule"/>
</dbReference>
<sequence>MKQRLVVIMGPTGAGKTEVSLHLAEMFNGEIISADAFQVYRGLDIGTAKAKPAEQKRVVHHLLDIKEVTDNYTVAEFCERARILITDIAARGKTPFLVGGTGLYVQALLEGYTFPDIGPVREWTQRYNEMYRTQGVERLREEMRQRSPEYFATRTVGDPQRLIRALSVLAAGGSYEATKKSDEPLYTGPVFALAPPRETLYERINARVEKMFAEGLENEARWLWQKHEGSISQAGKGIGYREWPAYFAGAQTREETLALIQLHTRRFAKRQMTWLRRMPYITYIDPCAYPNAQALADAMQQIIKNNWET</sequence>
<dbReference type="InterPro" id="IPR039657">
    <property type="entry name" value="Dimethylallyltransferase"/>
</dbReference>
<accession>A0A841QZH4</accession>
<dbReference type="GO" id="GO:0006400">
    <property type="term" value="P:tRNA modification"/>
    <property type="evidence" value="ECO:0007669"/>
    <property type="project" value="TreeGrafter"/>
</dbReference>
<evidence type="ECO:0000256" key="7">
    <source>
        <dbReference type="ARBA" id="ARBA00022840"/>
    </source>
</evidence>
<evidence type="ECO:0000313" key="15">
    <source>
        <dbReference type="Proteomes" id="UP000591941"/>
    </source>
</evidence>
<evidence type="ECO:0000256" key="3">
    <source>
        <dbReference type="ARBA" id="ARBA00005842"/>
    </source>
</evidence>
<evidence type="ECO:0000256" key="12">
    <source>
        <dbReference type="RuleBase" id="RU003784"/>
    </source>
</evidence>
<dbReference type="NCBIfam" id="TIGR00174">
    <property type="entry name" value="miaA"/>
    <property type="match status" value="1"/>
</dbReference>
<evidence type="ECO:0000256" key="11">
    <source>
        <dbReference type="RuleBase" id="RU003783"/>
    </source>
</evidence>
<dbReference type="PANTHER" id="PTHR11088:SF60">
    <property type="entry name" value="TRNA DIMETHYLALLYLTRANSFERASE"/>
    <property type="match status" value="1"/>
</dbReference>
<dbReference type="OrthoDB" id="9776390at2"/>
<organism evidence="14 15">
    <name type="scientific">Negativicoccus succinicivorans</name>
    <dbReference type="NCBI Taxonomy" id="620903"/>
    <lineage>
        <taxon>Bacteria</taxon>
        <taxon>Bacillati</taxon>
        <taxon>Bacillota</taxon>
        <taxon>Negativicutes</taxon>
        <taxon>Veillonellales</taxon>
        <taxon>Veillonellaceae</taxon>
        <taxon>Negativicoccus</taxon>
    </lineage>
</organism>
<feature type="binding site" evidence="10">
    <location>
        <begin position="12"/>
        <end position="17"/>
    </location>
    <ligand>
        <name>substrate</name>
    </ligand>
</feature>